<dbReference type="PANTHER" id="PTHR35079:SF1">
    <property type="entry name" value="LUNG ADENOMA SUSCEPTIBILITY PROTEIN 2"/>
    <property type="match status" value="1"/>
</dbReference>
<evidence type="ECO:0000256" key="1">
    <source>
        <dbReference type="SAM" id="MobiDB-lite"/>
    </source>
</evidence>
<dbReference type="InterPro" id="IPR052679">
    <property type="entry name" value="Cell_Prolif_Regulator"/>
</dbReference>
<reference evidence="2" key="2">
    <citation type="submission" date="2025-08" db="UniProtKB">
        <authorList>
            <consortium name="Ensembl"/>
        </authorList>
    </citation>
    <scope>IDENTIFICATION</scope>
</reference>
<evidence type="ECO:0000313" key="2">
    <source>
        <dbReference type="Ensembl" id="ENSAPLP00020021964.1"/>
    </source>
</evidence>
<dbReference type="Ensembl" id="ENSAPLT00020023699.1">
    <property type="protein sequence ID" value="ENSAPLP00020021964.1"/>
    <property type="gene ID" value="ENSAPLG00020015345.1"/>
</dbReference>
<sequence>MSEDPNRNLDKNHNQLNKKSSVSSPDSTVSVLLSSIGSSSSCSRSLIQYKDKLYSSASEALQAYIEDFDLSLTFSEITPGKISLDDCNEHVGLSSFASPCRGEMECDPDSISLATDDLLAFPADGSLPCVPSRPFKSRHQNSEWSRWPLKKSVCPSHTKTNLSCSPWKADRDLENSNEGLSNTLEGGGSPSTTDILGAERPWENVPGAFKSPVPACWEDRNNPLPFPKADIIGKFLEDCLDDKNKENIFSGDHKHRPLEALKLMLFKLQAIQGRLNPNETAEQKEEFEKVSSQFPCTLLSVSMCCLRSFMAQFSSQLQNNTASRFHPDCIKIQIAVP</sequence>
<dbReference type="Proteomes" id="UP000694400">
    <property type="component" value="Chromosome Z"/>
</dbReference>
<dbReference type="AlphaFoldDB" id="A0A8B9TJ57"/>
<name>A0A8B9TJ57_ANAPL</name>
<dbReference type="PANTHER" id="PTHR35079">
    <property type="entry name" value="LUNG ADENOMA SUSCEPTIBILITY PROTEIN 2"/>
    <property type="match status" value="1"/>
</dbReference>
<protein>
    <recommendedName>
        <fullName evidence="4">Lung adenoma susceptibility protein 2</fullName>
    </recommendedName>
</protein>
<proteinExistence type="predicted"/>
<reference evidence="2" key="3">
    <citation type="submission" date="2025-09" db="UniProtKB">
        <authorList>
            <consortium name="Ensembl"/>
        </authorList>
    </citation>
    <scope>IDENTIFICATION</scope>
</reference>
<feature type="region of interest" description="Disordered" evidence="1">
    <location>
        <begin position="1"/>
        <end position="26"/>
    </location>
</feature>
<reference evidence="2" key="1">
    <citation type="submission" date="2019-08" db="EMBL/GenBank/DDBJ databases">
        <title>Three high-quality genomes provides insights into domestication of ducks.</title>
        <authorList>
            <person name="Hou Z.C."/>
            <person name="Zhu F."/>
            <person name="Yin Z.T."/>
            <person name="Zhang F."/>
        </authorList>
    </citation>
    <scope>NUCLEOTIDE SEQUENCE [LARGE SCALE GENOMIC DNA]</scope>
</reference>
<evidence type="ECO:0008006" key="4">
    <source>
        <dbReference type="Google" id="ProtNLM"/>
    </source>
</evidence>
<accession>A0A8B9TJ57</accession>
<feature type="compositionally biased region" description="Basic and acidic residues" evidence="1">
    <location>
        <begin position="1"/>
        <end position="13"/>
    </location>
</feature>
<organism evidence="2 3">
    <name type="scientific">Anas platyrhynchos</name>
    <name type="common">Mallard</name>
    <name type="synonym">Anas boschas</name>
    <dbReference type="NCBI Taxonomy" id="8839"/>
    <lineage>
        <taxon>Eukaryota</taxon>
        <taxon>Metazoa</taxon>
        <taxon>Chordata</taxon>
        <taxon>Craniata</taxon>
        <taxon>Vertebrata</taxon>
        <taxon>Euteleostomi</taxon>
        <taxon>Archelosauria</taxon>
        <taxon>Archosauria</taxon>
        <taxon>Dinosauria</taxon>
        <taxon>Saurischia</taxon>
        <taxon>Theropoda</taxon>
        <taxon>Coelurosauria</taxon>
        <taxon>Aves</taxon>
        <taxon>Neognathae</taxon>
        <taxon>Galloanserae</taxon>
        <taxon>Anseriformes</taxon>
        <taxon>Anatidae</taxon>
        <taxon>Anatinae</taxon>
        <taxon>Anas</taxon>
    </lineage>
</organism>
<evidence type="ECO:0000313" key="3">
    <source>
        <dbReference type="Proteomes" id="UP000694400"/>
    </source>
</evidence>